<dbReference type="InterPro" id="IPR009288">
    <property type="entry name" value="AIG2-like_dom"/>
</dbReference>
<evidence type="ECO:0000313" key="6">
    <source>
        <dbReference type="Proteomes" id="UP001172102"/>
    </source>
</evidence>
<dbReference type="Proteomes" id="UP001172102">
    <property type="component" value="Unassembled WGS sequence"/>
</dbReference>
<dbReference type="SUPFAM" id="SSF110857">
    <property type="entry name" value="Gamma-glutamyl cyclotransferase-like"/>
    <property type="match status" value="1"/>
</dbReference>
<evidence type="ECO:0000313" key="5">
    <source>
        <dbReference type="EMBL" id="KAK0724285.1"/>
    </source>
</evidence>
<reference evidence="5" key="1">
    <citation type="submission" date="2023-06" db="EMBL/GenBank/DDBJ databases">
        <title>Genome-scale phylogeny and comparative genomics of the fungal order Sordariales.</title>
        <authorList>
            <consortium name="Lawrence Berkeley National Laboratory"/>
            <person name="Hensen N."/>
            <person name="Bonometti L."/>
            <person name="Westerberg I."/>
            <person name="Brannstrom I.O."/>
            <person name="Guillou S."/>
            <person name="Cros-Aarteil S."/>
            <person name="Calhoun S."/>
            <person name="Haridas S."/>
            <person name="Kuo A."/>
            <person name="Mondo S."/>
            <person name="Pangilinan J."/>
            <person name="Riley R."/>
            <person name="Labutti K."/>
            <person name="Andreopoulos B."/>
            <person name="Lipzen A."/>
            <person name="Chen C."/>
            <person name="Yanf M."/>
            <person name="Daum C."/>
            <person name="Ng V."/>
            <person name="Clum A."/>
            <person name="Steindorff A."/>
            <person name="Ohm R."/>
            <person name="Martin F."/>
            <person name="Silar P."/>
            <person name="Natvig D."/>
            <person name="Lalanne C."/>
            <person name="Gautier V."/>
            <person name="Ament-Velasquez S.L."/>
            <person name="Kruys A."/>
            <person name="Hutchinson M.I."/>
            <person name="Powell A.J."/>
            <person name="Barry K."/>
            <person name="Miller A.N."/>
            <person name="Grigoriev I.V."/>
            <person name="Debuchy R."/>
            <person name="Gladieux P."/>
            <person name="Thoren M.H."/>
            <person name="Johannesson H."/>
        </authorList>
    </citation>
    <scope>NUCLEOTIDE SEQUENCE</scope>
    <source>
        <strain evidence="5">SMH4607-1</strain>
    </source>
</reference>
<dbReference type="CDD" id="cd06661">
    <property type="entry name" value="GGCT_like"/>
    <property type="match status" value="1"/>
</dbReference>
<proteinExistence type="inferred from homology"/>
<evidence type="ECO:0000256" key="2">
    <source>
        <dbReference type="ARBA" id="ARBA00022679"/>
    </source>
</evidence>
<dbReference type="AlphaFoldDB" id="A0AA40AYE8"/>
<protein>
    <recommendedName>
        <fullName evidence="3">Putative gamma-glutamylcyclotransferase</fullName>
    </recommendedName>
</protein>
<sequence>MSSLDIMDELEAMEQFAADCDAAPEEADDTAIQRWQGLFGYSYSEAAEKLQGHRFDICRNPTSDAHWSMDRQQKPPARAANEAPTKYLFKMEGPLHRIDEIKAIGCLSAKDAAVLKLIAGTDDSGLPANFCIVDETTKHSIKHRLASDSTLPLPMQDEYPVWYFFYGTLADLAVLRRLLHGGDDNAEPLTYRPARITGGSLNKWGGKYLALVDAGGKSTVEGSGFLVLTKDQEDALRYYETDKYEAVRCKIRMLDDETTVGGLTFRFVP</sequence>
<feature type="domain" description="Gamma-glutamylcyclotransferase AIG2-like" evidence="4">
    <location>
        <begin position="163"/>
        <end position="262"/>
    </location>
</feature>
<dbReference type="PANTHER" id="PTHR31544:SF4">
    <property type="entry name" value="GAMMA-GLUTAMYLCYCLOTRANSFERASE-RELATED"/>
    <property type="match status" value="1"/>
</dbReference>
<dbReference type="InterPro" id="IPR013024">
    <property type="entry name" value="GGCT-like"/>
</dbReference>
<name>A0AA40AYE8_9PEZI</name>
<accession>A0AA40AYE8</accession>
<dbReference type="GO" id="GO:0016740">
    <property type="term" value="F:transferase activity"/>
    <property type="evidence" value="ECO:0007669"/>
    <property type="project" value="UniProtKB-KW"/>
</dbReference>
<dbReference type="Gene3D" id="3.10.490.10">
    <property type="entry name" value="Gamma-glutamyl cyclotransferase-like"/>
    <property type="match status" value="1"/>
</dbReference>
<evidence type="ECO:0000256" key="1">
    <source>
        <dbReference type="ARBA" id="ARBA00008861"/>
    </source>
</evidence>
<evidence type="ECO:0000256" key="3">
    <source>
        <dbReference type="ARBA" id="ARBA00030602"/>
    </source>
</evidence>
<dbReference type="InterPro" id="IPR045038">
    <property type="entry name" value="AIG2-like"/>
</dbReference>
<dbReference type="PANTHER" id="PTHR31544">
    <property type="entry name" value="AIG2-LIKE PROTEIN D"/>
    <property type="match status" value="1"/>
</dbReference>
<gene>
    <name evidence="5" type="ORF">B0H67DRAFT_640853</name>
</gene>
<comment type="similarity">
    <text evidence="1">Belongs to the gamma-glutamylcyclotransferase family.</text>
</comment>
<dbReference type="InterPro" id="IPR036568">
    <property type="entry name" value="GGCT-like_sf"/>
</dbReference>
<comment type="caution">
    <text evidence="5">The sequence shown here is derived from an EMBL/GenBank/DDBJ whole genome shotgun (WGS) entry which is preliminary data.</text>
</comment>
<dbReference type="Pfam" id="PF06094">
    <property type="entry name" value="GGACT"/>
    <property type="match status" value="1"/>
</dbReference>
<dbReference type="EMBL" id="JAUKUA010000002">
    <property type="protein sequence ID" value="KAK0724285.1"/>
    <property type="molecule type" value="Genomic_DNA"/>
</dbReference>
<evidence type="ECO:0000259" key="4">
    <source>
        <dbReference type="Pfam" id="PF06094"/>
    </source>
</evidence>
<keyword evidence="6" id="KW-1185">Reference proteome</keyword>
<organism evidence="5 6">
    <name type="scientific">Lasiosphaeris hirsuta</name>
    <dbReference type="NCBI Taxonomy" id="260670"/>
    <lineage>
        <taxon>Eukaryota</taxon>
        <taxon>Fungi</taxon>
        <taxon>Dikarya</taxon>
        <taxon>Ascomycota</taxon>
        <taxon>Pezizomycotina</taxon>
        <taxon>Sordariomycetes</taxon>
        <taxon>Sordariomycetidae</taxon>
        <taxon>Sordariales</taxon>
        <taxon>Lasiosphaeriaceae</taxon>
        <taxon>Lasiosphaeris</taxon>
    </lineage>
</organism>
<keyword evidence="2" id="KW-0808">Transferase</keyword>